<comment type="similarity">
    <text evidence="3">Belongs to the thioredoxin family.</text>
</comment>
<gene>
    <name evidence="6" type="ORF">UF66_1966</name>
</gene>
<protein>
    <recommendedName>
        <fullName evidence="3">Thioredoxin</fullName>
    </recommendedName>
</protein>
<evidence type="ECO:0000313" key="6">
    <source>
        <dbReference type="EMBL" id="KKI62724.1"/>
    </source>
</evidence>
<comment type="caution">
    <text evidence="6">The sequence shown here is derived from an EMBL/GenBank/DDBJ whole genome shotgun (WGS) entry which is preliminary data.</text>
</comment>
<dbReference type="PIRSF" id="PIRSF000077">
    <property type="entry name" value="Thioredoxin"/>
    <property type="match status" value="1"/>
</dbReference>
<dbReference type="RefSeq" id="WP_019467713.1">
    <property type="nucleotide sequence ID" value="NZ_LAKJ01000035.1"/>
</dbReference>
<dbReference type="Proteomes" id="UP000034455">
    <property type="component" value="Unassembled WGS sequence"/>
</dbReference>
<dbReference type="PROSITE" id="PS51352">
    <property type="entry name" value="THIOREDOXIN_2"/>
    <property type="match status" value="1"/>
</dbReference>
<name>A0A0M2NW39_STACC</name>
<dbReference type="Pfam" id="PF00085">
    <property type="entry name" value="Thioredoxin"/>
    <property type="match status" value="1"/>
</dbReference>
<dbReference type="PATRIC" id="fig|74704.6.peg.2022"/>
<keyword evidence="4" id="KW-0676">Redox-active center</keyword>
<dbReference type="SUPFAM" id="SSF52833">
    <property type="entry name" value="Thioredoxin-like"/>
    <property type="match status" value="1"/>
</dbReference>
<sequence>MLKELKPNEFETLVKGEDKAVVLKFTAGWCSGCQQLAPVVENVAEKIEDVVFYDVDVDNSLEFAQQQYGIMSIPTLILFKNGEEIDRVTNPEVTEDTIVAFAKR</sequence>
<dbReference type="GO" id="GO:0015035">
    <property type="term" value="F:protein-disulfide reductase activity"/>
    <property type="evidence" value="ECO:0007669"/>
    <property type="project" value="InterPro"/>
</dbReference>
<comment type="function">
    <text evidence="2">Component of the thioredoxin-thioredoxin reductase system. Participates in various redox reactions through the reversible oxidation of its active center dithiol to a disulfide and catalyzes dithiol-disulfide exchange reactions.</text>
</comment>
<keyword evidence="1 4" id="KW-1015">Disulfide bond</keyword>
<dbReference type="EMBL" id="LAKJ01000035">
    <property type="protein sequence ID" value="KKI62724.1"/>
    <property type="molecule type" value="Genomic_DNA"/>
</dbReference>
<evidence type="ECO:0000256" key="3">
    <source>
        <dbReference type="PIRNR" id="PIRNR000077"/>
    </source>
</evidence>
<evidence type="ECO:0000259" key="5">
    <source>
        <dbReference type="PROSITE" id="PS51352"/>
    </source>
</evidence>
<evidence type="ECO:0000256" key="1">
    <source>
        <dbReference type="ARBA" id="ARBA00023157"/>
    </source>
</evidence>
<reference evidence="6 7" key="1">
    <citation type="submission" date="2015-03" db="EMBL/GenBank/DDBJ databases">
        <title>Genome Assembly of Staphylococcus cohnii subsp. cohnii strain G22B2.</title>
        <authorList>
            <person name="Nair G."/>
            <person name="Kaur G."/>
            <person name="Khatri I."/>
            <person name="Singh N.K."/>
            <person name="Sathyabama S."/>
            <person name="Maurya S.K."/>
            <person name="Subramanian S."/>
            <person name="Agrewala J.N."/>
            <person name="Mayilraj S."/>
        </authorList>
    </citation>
    <scope>NUCLEOTIDE SEQUENCE [LARGE SCALE GENOMIC DNA]</scope>
    <source>
        <strain evidence="6 7">G22B2</strain>
    </source>
</reference>
<organism evidence="6 7">
    <name type="scientific">Staphylococcus cohnii subsp. cohnii</name>
    <dbReference type="NCBI Taxonomy" id="74704"/>
    <lineage>
        <taxon>Bacteria</taxon>
        <taxon>Bacillati</taxon>
        <taxon>Bacillota</taxon>
        <taxon>Bacilli</taxon>
        <taxon>Bacillales</taxon>
        <taxon>Staphylococcaceae</taxon>
        <taxon>Staphylococcus</taxon>
        <taxon>Staphylococcus cohnii species complex</taxon>
    </lineage>
</organism>
<dbReference type="PRINTS" id="PR00421">
    <property type="entry name" value="THIOREDOXIN"/>
</dbReference>
<evidence type="ECO:0000313" key="7">
    <source>
        <dbReference type="Proteomes" id="UP000034455"/>
    </source>
</evidence>
<dbReference type="InterPro" id="IPR005746">
    <property type="entry name" value="Thioredoxin"/>
</dbReference>
<evidence type="ECO:0000256" key="2">
    <source>
        <dbReference type="ARBA" id="ARBA00025303"/>
    </source>
</evidence>
<feature type="disulfide bond" description="Redox-active" evidence="4">
    <location>
        <begin position="30"/>
        <end position="33"/>
    </location>
</feature>
<proteinExistence type="inferred from homology"/>
<accession>A0A0M2NW39</accession>
<feature type="domain" description="Thioredoxin" evidence="5">
    <location>
        <begin position="1"/>
        <end position="104"/>
    </location>
</feature>
<dbReference type="Gene3D" id="3.40.30.10">
    <property type="entry name" value="Glutaredoxin"/>
    <property type="match status" value="1"/>
</dbReference>
<dbReference type="CDD" id="cd02947">
    <property type="entry name" value="TRX_family"/>
    <property type="match status" value="1"/>
</dbReference>
<evidence type="ECO:0000256" key="4">
    <source>
        <dbReference type="PIRSR" id="PIRSR000077-4"/>
    </source>
</evidence>
<dbReference type="InterPro" id="IPR013766">
    <property type="entry name" value="Thioredoxin_domain"/>
</dbReference>
<dbReference type="AlphaFoldDB" id="A0A0M2NW39"/>
<dbReference type="InterPro" id="IPR036249">
    <property type="entry name" value="Thioredoxin-like_sf"/>
</dbReference>
<dbReference type="PANTHER" id="PTHR46115">
    <property type="entry name" value="THIOREDOXIN-LIKE PROTEIN 1"/>
    <property type="match status" value="1"/>
</dbReference>